<dbReference type="Proteomes" id="UP000837857">
    <property type="component" value="Chromosome 15"/>
</dbReference>
<dbReference type="Gene3D" id="1.20.58.400">
    <property type="entry name" value="t-snare proteins"/>
    <property type="match status" value="1"/>
</dbReference>
<evidence type="ECO:0000313" key="13">
    <source>
        <dbReference type="Proteomes" id="UP000837857"/>
    </source>
</evidence>
<dbReference type="EMBL" id="OW152827">
    <property type="protein sequence ID" value="CAH2043138.1"/>
    <property type="molecule type" value="Genomic_DNA"/>
</dbReference>
<evidence type="ECO:0000256" key="2">
    <source>
        <dbReference type="ARBA" id="ARBA00006108"/>
    </source>
</evidence>
<dbReference type="PANTHER" id="PTHR21230">
    <property type="entry name" value="VESICLE TRANSPORT V-SNARE PROTEIN VTI1-RELATED"/>
    <property type="match status" value="1"/>
</dbReference>
<proteinExistence type="inferred from homology"/>
<evidence type="ECO:0000256" key="10">
    <source>
        <dbReference type="SAM" id="Phobius"/>
    </source>
</evidence>
<dbReference type="InterPro" id="IPR000727">
    <property type="entry name" value="T_SNARE_dom"/>
</dbReference>
<dbReference type="SUPFAM" id="SSF47661">
    <property type="entry name" value="t-snare proteins"/>
    <property type="match status" value="1"/>
</dbReference>
<protein>
    <recommendedName>
        <fullName evidence="11">t-SNARE coiled-coil homology domain-containing protein</fullName>
    </recommendedName>
</protein>
<dbReference type="InterPro" id="IPR007705">
    <property type="entry name" value="Vesicle_trsprt_v-SNARE_N"/>
</dbReference>
<keyword evidence="3" id="KW-0813">Transport</keyword>
<feature type="non-terminal residue" evidence="12">
    <location>
        <position position="1"/>
    </location>
</feature>
<dbReference type="Pfam" id="PF12352">
    <property type="entry name" value="V-SNARE_C"/>
    <property type="match status" value="1"/>
</dbReference>
<evidence type="ECO:0000256" key="6">
    <source>
        <dbReference type="ARBA" id="ARBA00022989"/>
    </source>
</evidence>
<keyword evidence="6 10" id="KW-1133">Transmembrane helix</keyword>
<dbReference type="SMART" id="SM00397">
    <property type="entry name" value="t_SNARE"/>
    <property type="match status" value="1"/>
</dbReference>
<evidence type="ECO:0000259" key="11">
    <source>
        <dbReference type="SMART" id="SM00397"/>
    </source>
</evidence>
<gene>
    <name evidence="12" type="ORF">IPOD504_LOCUS4166</name>
</gene>
<evidence type="ECO:0000256" key="1">
    <source>
        <dbReference type="ARBA" id="ARBA00004211"/>
    </source>
</evidence>
<name>A0ABN8I0S3_9NEOP</name>
<evidence type="ECO:0000256" key="4">
    <source>
        <dbReference type="ARBA" id="ARBA00022692"/>
    </source>
</evidence>
<dbReference type="SUPFAM" id="SSF58038">
    <property type="entry name" value="SNARE fusion complex"/>
    <property type="match status" value="1"/>
</dbReference>
<dbReference type="InterPro" id="IPR038407">
    <property type="entry name" value="v-SNARE_N_sf"/>
</dbReference>
<dbReference type="CDD" id="cd15891">
    <property type="entry name" value="SNARE_Vti1a"/>
    <property type="match status" value="1"/>
</dbReference>
<comment type="subcellular location">
    <subcellularLocation>
        <location evidence="1">Membrane</location>
        <topology evidence="1">Single-pass type IV membrane protein</topology>
    </subcellularLocation>
</comment>
<keyword evidence="4 10" id="KW-0812">Transmembrane</keyword>
<evidence type="ECO:0000256" key="9">
    <source>
        <dbReference type="SAM" id="Coils"/>
    </source>
</evidence>
<dbReference type="Gene3D" id="1.20.5.110">
    <property type="match status" value="1"/>
</dbReference>
<evidence type="ECO:0000256" key="7">
    <source>
        <dbReference type="ARBA" id="ARBA00023054"/>
    </source>
</evidence>
<organism evidence="12 13">
    <name type="scientific">Iphiclides podalirius</name>
    <name type="common">scarce swallowtail</name>
    <dbReference type="NCBI Taxonomy" id="110791"/>
    <lineage>
        <taxon>Eukaryota</taxon>
        <taxon>Metazoa</taxon>
        <taxon>Ecdysozoa</taxon>
        <taxon>Arthropoda</taxon>
        <taxon>Hexapoda</taxon>
        <taxon>Insecta</taxon>
        <taxon>Pterygota</taxon>
        <taxon>Neoptera</taxon>
        <taxon>Endopterygota</taxon>
        <taxon>Lepidoptera</taxon>
        <taxon>Glossata</taxon>
        <taxon>Ditrysia</taxon>
        <taxon>Papilionoidea</taxon>
        <taxon>Papilionidae</taxon>
        <taxon>Papilioninae</taxon>
        <taxon>Iphiclides</taxon>
    </lineage>
</organism>
<keyword evidence="7 9" id="KW-0175">Coiled coil</keyword>
<dbReference type="PANTHER" id="PTHR21230:SF26">
    <property type="entry name" value="VESICLE TRANSPORT THROUGH INTERACTION WITH T-SNARES HOMOLOG 1A"/>
    <property type="match status" value="1"/>
</dbReference>
<evidence type="ECO:0000256" key="3">
    <source>
        <dbReference type="ARBA" id="ARBA00022448"/>
    </source>
</evidence>
<reference evidence="12" key="1">
    <citation type="submission" date="2022-03" db="EMBL/GenBank/DDBJ databases">
        <authorList>
            <person name="Martin H S."/>
        </authorList>
    </citation>
    <scope>NUCLEOTIDE SEQUENCE</scope>
</reference>
<keyword evidence="8 10" id="KW-0472">Membrane</keyword>
<keyword evidence="13" id="KW-1185">Reference proteome</keyword>
<sequence>MATLIQSYEQQYSILTADITAKIGRLKVGNHENREQLSREIQANFEEANDLLEQLELEYRGSGAGSRVAAYRAELQRVKDEYRSVLSNSATYNIETEETYDDWNTNEHRQKLLDNSERLERSGKNLTEGYRVILETEEIGAAVLQDLSVQRETIQRSRGRLRETDEQLNRSSRLMNTMVMRALQDRFVLVMVFLVLGVLLCAGLYLSFWGRG</sequence>
<evidence type="ECO:0000256" key="5">
    <source>
        <dbReference type="ARBA" id="ARBA00022927"/>
    </source>
</evidence>
<feature type="transmembrane region" description="Helical" evidence="10">
    <location>
        <begin position="187"/>
        <end position="208"/>
    </location>
</feature>
<keyword evidence="5" id="KW-0653">Protein transport</keyword>
<evidence type="ECO:0000256" key="8">
    <source>
        <dbReference type="ARBA" id="ARBA00023136"/>
    </source>
</evidence>
<dbReference type="InterPro" id="IPR010989">
    <property type="entry name" value="SNARE"/>
</dbReference>
<dbReference type="Pfam" id="PF05008">
    <property type="entry name" value="V-SNARE"/>
    <property type="match status" value="1"/>
</dbReference>
<evidence type="ECO:0000313" key="12">
    <source>
        <dbReference type="EMBL" id="CAH2043138.1"/>
    </source>
</evidence>
<accession>A0ABN8I0S3</accession>
<feature type="coiled-coil region" evidence="9">
    <location>
        <begin position="34"/>
        <end position="88"/>
    </location>
</feature>
<feature type="domain" description="T-SNARE coiled-coil homology" evidence="11">
    <location>
        <begin position="111"/>
        <end position="178"/>
    </location>
</feature>
<comment type="similarity">
    <text evidence="2">Belongs to the VTI1 family.</text>
</comment>